<name>A0A8T1IB22_9STRA</name>
<proteinExistence type="predicted"/>
<sequence length="69" mass="7738">MCRWHQAIDSTALCTTLSASLTKCRRQQNRCKANSSRQSWVNVEANKLRQGHTLIACPEQPKGHEDGGE</sequence>
<dbReference type="EMBL" id="RCMV01000225">
    <property type="protein sequence ID" value="KAG3221286.1"/>
    <property type="molecule type" value="Genomic_DNA"/>
</dbReference>
<dbReference type="Proteomes" id="UP000760860">
    <property type="component" value="Unassembled WGS sequence"/>
</dbReference>
<reference evidence="1" key="1">
    <citation type="submission" date="2018-05" db="EMBL/GenBank/DDBJ databases">
        <title>Effector identification in a new, highly contiguous assembly of the strawberry crown rot pathogen Phytophthora cactorum.</title>
        <authorList>
            <person name="Armitage A.D."/>
            <person name="Nellist C.F."/>
            <person name="Bates H."/>
            <person name="Vickerstaff R.J."/>
            <person name="Harrison R.J."/>
        </authorList>
    </citation>
    <scope>NUCLEOTIDE SEQUENCE</scope>
    <source>
        <strain evidence="1">P421</strain>
    </source>
</reference>
<gene>
    <name evidence="1" type="ORF">PC129_g7976</name>
</gene>
<organism evidence="1 2">
    <name type="scientific">Phytophthora cactorum</name>
    <dbReference type="NCBI Taxonomy" id="29920"/>
    <lineage>
        <taxon>Eukaryota</taxon>
        <taxon>Sar</taxon>
        <taxon>Stramenopiles</taxon>
        <taxon>Oomycota</taxon>
        <taxon>Peronosporomycetes</taxon>
        <taxon>Peronosporales</taxon>
        <taxon>Peronosporaceae</taxon>
        <taxon>Phytophthora</taxon>
    </lineage>
</organism>
<accession>A0A8T1IB22</accession>
<evidence type="ECO:0000313" key="2">
    <source>
        <dbReference type="Proteomes" id="UP000760860"/>
    </source>
</evidence>
<protein>
    <submittedName>
        <fullName evidence="1">Uncharacterized protein</fullName>
    </submittedName>
</protein>
<comment type="caution">
    <text evidence="1">The sequence shown here is derived from an EMBL/GenBank/DDBJ whole genome shotgun (WGS) entry which is preliminary data.</text>
</comment>
<dbReference type="AlphaFoldDB" id="A0A8T1IB22"/>
<evidence type="ECO:0000313" key="1">
    <source>
        <dbReference type="EMBL" id="KAG3221286.1"/>
    </source>
</evidence>